<evidence type="ECO:0000313" key="3">
    <source>
        <dbReference type="Proteomes" id="UP000410492"/>
    </source>
</evidence>
<name>A0A653BM06_CALMS</name>
<sequence>MSDPDPTRKIVEGINRGQVDILANRIIQVLYLKNMDYSFPMSRDDKYFIVPKPEMVPSDLLIVFTFTQTVWAALLTTIVILTLAL</sequence>
<keyword evidence="1" id="KW-0812">Transmembrane</keyword>
<dbReference type="OrthoDB" id="6819047at2759"/>
<reference evidence="2 3" key="1">
    <citation type="submission" date="2019-01" db="EMBL/GenBank/DDBJ databases">
        <authorList>
            <person name="Sayadi A."/>
        </authorList>
    </citation>
    <scope>NUCLEOTIDE SEQUENCE [LARGE SCALE GENOMIC DNA]</scope>
</reference>
<protein>
    <submittedName>
        <fullName evidence="2">Uncharacterized protein</fullName>
    </submittedName>
</protein>
<keyword evidence="3" id="KW-1185">Reference proteome</keyword>
<accession>A0A653BM06</accession>
<evidence type="ECO:0000256" key="1">
    <source>
        <dbReference type="SAM" id="Phobius"/>
    </source>
</evidence>
<gene>
    <name evidence="2" type="ORF">CALMAC_LOCUS1987</name>
</gene>
<keyword evidence="1" id="KW-0472">Membrane</keyword>
<dbReference type="Proteomes" id="UP000410492">
    <property type="component" value="Unassembled WGS sequence"/>
</dbReference>
<evidence type="ECO:0000313" key="2">
    <source>
        <dbReference type="EMBL" id="VEN36335.1"/>
    </source>
</evidence>
<dbReference type="EMBL" id="CAACVG010002335">
    <property type="protein sequence ID" value="VEN36335.1"/>
    <property type="molecule type" value="Genomic_DNA"/>
</dbReference>
<organism evidence="2 3">
    <name type="scientific">Callosobruchus maculatus</name>
    <name type="common">Southern cowpea weevil</name>
    <name type="synonym">Pulse bruchid</name>
    <dbReference type="NCBI Taxonomy" id="64391"/>
    <lineage>
        <taxon>Eukaryota</taxon>
        <taxon>Metazoa</taxon>
        <taxon>Ecdysozoa</taxon>
        <taxon>Arthropoda</taxon>
        <taxon>Hexapoda</taxon>
        <taxon>Insecta</taxon>
        <taxon>Pterygota</taxon>
        <taxon>Neoptera</taxon>
        <taxon>Endopterygota</taxon>
        <taxon>Coleoptera</taxon>
        <taxon>Polyphaga</taxon>
        <taxon>Cucujiformia</taxon>
        <taxon>Chrysomeloidea</taxon>
        <taxon>Chrysomelidae</taxon>
        <taxon>Bruchinae</taxon>
        <taxon>Bruchini</taxon>
        <taxon>Callosobruchus</taxon>
    </lineage>
</organism>
<dbReference type="AlphaFoldDB" id="A0A653BM06"/>
<keyword evidence="1" id="KW-1133">Transmembrane helix</keyword>
<feature type="non-terminal residue" evidence="2">
    <location>
        <position position="85"/>
    </location>
</feature>
<proteinExistence type="predicted"/>
<feature type="transmembrane region" description="Helical" evidence="1">
    <location>
        <begin position="60"/>
        <end position="84"/>
    </location>
</feature>